<dbReference type="Gene3D" id="1.20.5.4130">
    <property type="match status" value="1"/>
</dbReference>
<sequence length="1021" mass="116038">MEALEYMSDEDSVSNLLSASSSSSSSSSSKTPFFPSLSSLRIEWCPKLKGWWRNSDDDDDDDDNEPHHLLLPSFPPSLSKLVIWGCPNLTSMPPFPYFKEPLYLSGCSWKVLEQTMKMKMKMKMGAATTSTYFPLSQLQELQLEKINDLESLPEKGLRNLVSLQKLTIESCNGLVSLPWIGSLTSLQILQIDKCPNLTLLPQEIGNLTSLEMLIISYCPFLGQRCKRKIGEDWPIIAHVPIVEKTNAKWKENSPILYVDWQNQQEETISSEPTEAKNKLGCEIQTQFKNCNCAKGQELSEQIRDKLGLPCSKLYGPEIKASTVLDSMQRCKRQIGEDWPINAHVPYVYVDGLIHQEETIFRSQSQYVNTQRGGLNLATTTAGISLFSGKILGASVLILPTNCFNVGQLFLWAIRVQNREKVLELLRSLTLQEVKLASSVKRVIEKLTNTVSTIQAVILDAEKQSSQDHQIKDWLRKLKDILHDADDLLDDFSTDVLQQKVMTKKVRIFCSSFNRLTFSPKMGHEIKAIRERLNAIAKDKEDFHFSQNFVEPQVMNRERGAYSFVFEEVVGRENDKEVIIERLFNDNVVENISIIPIVGIGGLGKTTLAQLVYNDENVDKNFELKLWICISDIFDVKRIVKESLEQLTKRKHEGSFEILEKQFREGFNGKKYLLVLDNLWIEDKKKWLLLRNLLMVGARGSRIIVTTRSKRVAWIIGSISWYALKGLPIEKSWSLFVKMAFEQGQLLEHQAFISIGKEIVEKCGGVPLIDVIKDELGNIVFCKMHDLMHDLANLVAGAESTMLTLSEENIDEKLRHVSFDLRYSLRQFTIPMVKGMKIRTILGASVGQELGKLTCDALISNLNYLRTLDLSKLKLCVVPNSIGELKHLRYLDLSENEDIEFLPNSITKLLNLQTLKLKYCKSLRELPREIKNFVNLRHLDIFECQRLTHMPLGLELCTSLEILPLFVVSKAKCSGGLSELKELSNLGGSLSINNLGHGKDDMLELECKAAKLKEKQQLQQLK</sequence>
<evidence type="ECO:0000259" key="6">
    <source>
        <dbReference type="Pfam" id="PF18052"/>
    </source>
</evidence>
<keyword evidence="1" id="KW-0677">Repeat</keyword>
<dbReference type="GO" id="GO:0005524">
    <property type="term" value="F:ATP binding"/>
    <property type="evidence" value="ECO:0007669"/>
    <property type="project" value="UniProtKB-KW"/>
</dbReference>
<dbReference type="InterPro" id="IPR055414">
    <property type="entry name" value="LRR_R13L4/SHOC2-like"/>
</dbReference>
<dbReference type="Proteomes" id="UP000594261">
    <property type="component" value="Unassembled WGS sequence"/>
</dbReference>
<keyword evidence="4" id="KW-0067">ATP-binding</keyword>
<dbReference type="AlphaFoldDB" id="A0A7N2N6D1"/>
<keyword evidence="9" id="KW-1185">Reference proteome</keyword>
<dbReference type="PRINTS" id="PR00364">
    <property type="entry name" value="DISEASERSIST"/>
</dbReference>
<dbReference type="GO" id="GO:0043531">
    <property type="term" value="F:ADP binding"/>
    <property type="evidence" value="ECO:0007669"/>
    <property type="project" value="InterPro"/>
</dbReference>
<dbReference type="Pfam" id="PF23598">
    <property type="entry name" value="LRR_14"/>
    <property type="match status" value="1"/>
</dbReference>
<dbReference type="PANTHER" id="PTHR36766">
    <property type="entry name" value="PLANT BROAD-SPECTRUM MILDEW RESISTANCE PROTEIN RPW8"/>
    <property type="match status" value="1"/>
</dbReference>
<dbReference type="InterPro" id="IPR002182">
    <property type="entry name" value="NB-ARC"/>
</dbReference>
<dbReference type="InterPro" id="IPR041118">
    <property type="entry name" value="Rx_N"/>
</dbReference>
<dbReference type="SUPFAM" id="SSF52540">
    <property type="entry name" value="P-loop containing nucleoside triphosphate hydrolases"/>
    <property type="match status" value="1"/>
</dbReference>
<accession>A0A7N2N6D1</accession>
<dbReference type="Gene3D" id="3.80.10.10">
    <property type="entry name" value="Ribonuclease Inhibitor"/>
    <property type="match status" value="2"/>
</dbReference>
<evidence type="ECO:0000259" key="7">
    <source>
        <dbReference type="Pfam" id="PF23598"/>
    </source>
</evidence>
<evidence type="ECO:0000313" key="8">
    <source>
        <dbReference type="EnsemblPlants" id="QL93p0049_0262:mrna"/>
    </source>
</evidence>
<dbReference type="PANTHER" id="PTHR36766:SF38">
    <property type="entry name" value="DISEASE RESISTANCE PROTEIN RGA3"/>
    <property type="match status" value="1"/>
</dbReference>
<dbReference type="InterPro" id="IPR027417">
    <property type="entry name" value="P-loop_NTPase"/>
</dbReference>
<protein>
    <submittedName>
        <fullName evidence="8">Uncharacterized protein</fullName>
    </submittedName>
</protein>
<dbReference type="Pfam" id="PF00931">
    <property type="entry name" value="NB-ARC"/>
    <property type="match status" value="1"/>
</dbReference>
<keyword evidence="2" id="KW-0547">Nucleotide-binding</keyword>
<evidence type="ECO:0000259" key="5">
    <source>
        <dbReference type="Pfam" id="PF00931"/>
    </source>
</evidence>
<evidence type="ECO:0000256" key="4">
    <source>
        <dbReference type="ARBA" id="ARBA00022840"/>
    </source>
</evidence>
<name>A0A7N2N6D1_QUELO</name>
<feature type="domain" description="Disease resistance R13L4/SHOC-2-like LRR" evidence="7">
    <location>
        <begin position="858"/>
        <end position="996"/>
    </location>
</feature>
<evidence type="ECO:0000256" key="2">
    <source>
        <dbReference type="ARBA" id="ARBA00022741"/>
    </source>
</evidence>
<reference evidence="8" key="1">
    <citation type="submission" date="2021-01" db="UniProtKB">
        <authorList>
            <consortium name="EnsemblPlants"/>
        </authorList>
    </citation>
    <scope>IDENTIFICATION</scope>
</reference>
<dbReference type="GO" id="GO:0051707">
    <property type="term" value="P:response to other organism"/>
    <property type="evidence" value="ECO:0007669"/>
    <property type="project" value="UniProtKB-ARBA"/>
</dbReference>
<organism evidence="8 9">
    <name type="scientific">Quercus lobata</name>
    <name type="common">Valley oak</name>
    <dbReference type="NCBI Taxonomy" id="97700"/>
    <lineage>
        <taxon>Eukaryota</taxon>
        <taxon>Viridiplantae</taxon>
        <taxon>Streptophyta</taxon>
        <taxon>Embryophyta</taxon>
        <taxon>Tracheophyta</taxon>
        <taxon>Spermatophyta</taxon>
        <taxon>Magnoliopsida</taxon>
        <taxon>eudicotyledons</taxon>
        <taxon>Gunneridae</taxon>
        <taxon>Pentapetalae</taxon>
        <taxon>rosids</taxon>
        <taxon>fabids</taxon>
        <taxon>Fagales</taxon>
        <taxon>Fagaceae</taxon>
        <taxon>Quercus</taxon>
    </lineage>
</organism>
<feature type="domain" description="NB-ARC" evidence="5">
    <location>
        <begin position="572"/>
        <end position="742"/>
    </location>
</feature>
<dbReference type="SUPFAM" id="SSF52058">
    <property type="entry name" value="L domain-like"/>
    <property type="match status" value="2"/>
</dbReference>
<dbReference type="EnsemblPlants" id="QL93p0049_0262:mrna">
    <property type="protein sequence ID" value="QL93p0049_0262:mrna"/>
    <property type="gene ID" value="QL93p0049_0262"/>
</dbReference>
<dbReference type="Gramene" id="QL93p0049_0262:mrna">
    <property type="protein sequence ID" value="QL93p0049_0262:mrna"/>
    <property type="gene ID" value="QL93p0049_0262"/>
</dbReference>
<dbReference type="InParanoid" id="A0A7N2N6D1"/>
<keyword evidence="3" id="KW-0611">Plant defense</keyword>
<proteinExistence type="predicted"/>
<evidence type="ECO:0000256" key="1">
    <source>
        <dbReference type="ARBA" id="ARBA00022737"/>
    </source>
</evidence>
<evidence type="ECO:0000256" key="3">
    <source>
        <dbReference type="ARBA" id="ARBA00022821"/>
    </source>
</evidence>
<dbReference type="Gene3D" id="3.40.50.300">
    <property type="entry name" value="P-loop containing nucleotide triphosphate hydrolases"/>
    <property type="match status" value="1"/>
</dbReference>
<dbReference type="InterPro" id="IPR032675">
    <property type="entry name" value="LRR_dom_sf"/>
</dbReference>
<evidence type="ECO:0000313" key="9">
    <source>
        <dbReference type="Proteomes" id="UP000594261"/>
    </source>
</evidence>
<dbReference type="Pfam" id="PF18052">
    <property type="entry name" value="Rx_N"/>
    <property type="match status" value="1"/>
</dbReference>
<feature type="domain" description="Disease resistance N-terminal" evidence="6">
    <location>
        <begin position="421"/>
        <end position="505"/>
    </location>
</feature>
<dbReference type="GO" id="GO:0006952">
    <property type="term" value="P:defense response"/>
    <property type="evidence" value="ECO:0007669"/>
    <property type="project" value="UniProtKB-KW"/>
</dbReference>